<reference evidence="3" key="1">
    <citation type="submission" date="2021-05" db="EMBL/GenBank/DDBJ databases">
        <authorList>
            <person name="Alioto T."/>
            <person name="Alioto T."/>
            <person name="Gomez Garrido J."/>
        </authorList>
    </citation>
    <scope>NUCLEOTIDE SEQUENCE</scope>
</reference>
<feature type="chain" id="PRO_5034007465" evidence="2">
    <location>
        <begin position="25"/>
        <end position="159"/>
    </location>
</feature>
<evidence type="ECO:0000256" key="1">
    <source>
        <dbReference type="SAM" id="MobiDB-lite"/>
    </source>
</evidence>
<keyword evidence="2" id="KW-0732">Signal</keyword>
<organism evidence="3">
    <name type="scientific">Cacopsylla melanoneura</name>
    <dbReference type="NCBI Taxonomy" id="428564"/>
    <lineage>
        <taxon>Eukaryota</taxon>
        <taxon>Metazoa</taxon>
        <taxon>Ecdysozoa</taxon>
        <taxon>Arthropoda</taxon>
        <taxon>Hexapoda</taxon>
        <taxon>Insecta</taxon>
        <taxon>Pterygota</taxon>
        <taxon>Neoptera</taxon>
        <taxon>Paraneoptera</taxon>
        <taxon>Hemiptera</taxon>
        <taxon>Sternorrhyncha</taxon>
        <taxon>Psylloidea</taxon>
        <taxon>Psyllidae</taxon>
        <taxon>Psyllinae</taxon>
        <taxon>Cacopsylla</taxon>
    </lineage>
</organism>
<dbReference type="AlphaFoldDB" id="A0A8D8RWH0"/>
<evidence type="ECO:0000313" key="3">
    <source>
        <dbReference type="EMBL" id="CAG6658371.1"/>
    </source>
</evidence>
<proteinExistence type="predicted"/>
<feature type="region of interest" description="Disordered" evidence="1">
    <location>
        <begin position="114"/>
        <end position="137"/>
    </location>
</feature>
<name>A0A8D8RWH0_9HEMI</name>
<dbReference type="EMBL" id="HBUF01190983">
    <property type="protein sequence ID" value="CAG6658371.1"/>
    <property type="molecule type" value="Transcribed_RNA"/>
</dbReference>
<evidence type="ECO:0000256" key="2">
    <source>
        <dbReference type="SAM" id="SignalP"/>
    </source>
</evidence>
<accession>A0A8D8RWH0</accession>
<feature type="compositionally biased region" description="Acidic residues" evidence="1">
    <location>
        <begin position="122"/>
        <end position="134"/>
    </location>
</feature>
<feature type="signal peptide" evidence="2">
    <location>
        <begin position="1"/>
        <end position="24"/>
    </location>
</feature>
<sequence length="159" mass="17787">MCLNTAGLVITLTLVALTLPSGHCKKNRTDLMYCLHCKGPDDFCLSTNATLQAENKLELCAKPIQQCYTMMQTDGVRTIITRGCAHTRFCQFTRRVHLYDLKYCKQCIVDSETNTPCNSEDSFNETEPVYDDDSGTNRSGTDLRLTLGMLILLIMTLTG</sequence>
<protein>
    <submittedName>
        <fullName evidence="3">Uncharacterized protein</fullName>
    </submittedName>
</protein>